<keyword evidence="1" id="KW-0472">Membrane</keyword>
<evidence type="ECO:0000313" key="3">
    <source>
        <dbReference type="Proteomes" id="UP000247591"/>
    </source>
</evidence>
<evidence type="ECO:0000256" key="1">
    <source>
        <dbReference type="SAM" id="Phobius"/>
    </source>
</evidence>
<sequence>MEDSISMTRARVLLAARITGHIAWWIFIVATLFAGGITWLGLDDEGVFSGPSTGWTAYTPLTDATVGIANFTGPAPYEWWTEPEVFSAVAFAIVIIAAVTEAVAVRRVVPAIVTVVAPVVALGILIVVTPGVVDSWQLGTMTTMGAVLLAVAVREFWARRH</sequence>
<keyword evidence="1" id="KW-0812">Transmembrane</keyword>
<reference evidence="2 3" key="1">
    <citation type="submission" date="2018-06" db="EMBL/GenBank/DDBJ databases">
        <title>Genomic Encyclopedia of Type Strains, Phase IV (KMG-IV): sequencing the most valuable type-strain genomes for metagenomic binning, comparative biology and taxonomic classification.</title>
        <authorList>
            <person name="Goeker M."/>
        </authorList>
    </citation>
    <scope>NUCLEOTIDE SEQUENCE [LARGE SCALE GENOMIC DNA]</scope>
    <source>
        <strain evidence="2 3">DSM 45521</strain>
    </source>
</reference>
<evidence type="ECO:0000313" key="2">
    <source>
        <dbReference type="EMBL" id="PYE11969.1"/>
    </source>
</evidence>
<keyword evidence="1" id="KW-1133">Transmembrane helix</keyword>
<protein>
    <submittedName>
        <fullName evidence="2">Uncharacterized protein</fullName>
    </submittedName>
</protein>
<feature type="transmembrane region" description="Helical" evidence="1">
    <location>
        <begin position="111"/>
        <end position="132"/>
    </location>
</feature>
<gene>
    <name evidence="2" type="ORF">DFR67_12743</name>
</gene>
<name>A0A318RSI2_WILLI</name>
<feature type="transmembrane region" description="Helical" evidence="1">
    <location>
        <begin position="21"/>
        <end position="42"/>
    </location>
</feature>
<feature type="transmembrane region" description="Helical" evidence="1">
    <location>
        <begin position="85"/>
        <end position="104"/>
    </location>
</feature>
<accession>A0A318RSI2</accession>
<proteinExistence type="predicted"/>
<dbReference type="Proteomes" id="UP000247591">
    <property type="component" value="Unassembled WGS sequence"/>
</dbReference>
<dbReference type="EMBL" id="QJSP01000027">
    <property type="protein sequence ID" value="PYE11969.1"/>
    <property type="molecule type" value="Genomic_DNA"/>
</dbReference>
<comment type="caution">
    <text evidence="2">The sequence shown here is derived from an EMBL/GenBank/DDBJ whole genome shotgun (WGS) entry which is preliminary data.</text>
</comment>
<organism evidence="2 3">
    <name type="scientific">Williamsia limnetica</name>
    <dbReference type="NCBI Taxonomy" id="882452"/>
    <lineage>
        <taxon>Bacteria</taxon>
        <taxon>Bacillati</taxon>
        <taxon>Actinomycetota</taxon>
        <taxon>Actinomycetes</taxon>
        <taxon>Mycobacteriales</taxon>
        <taxon>Nocardiaceae</taxon>
        <taxon>Williamsia</taxon>
    </lineage>
</organism>
<dbReference type="AlphaFoldDB" id="A0A318RSI2"/>
<feature type="transmembrane region" description="Helical" evidence="1">
    <location>
        <begin position="138"/>
        <end position="157"/>
    </location>
</feature>
<keyword evidence="3" id="KW-1185">Reference proteome</keyword>